<keyword evidence="2" id="KW-0805">Transcription regulation</keyword>
<feature type="domain" description="Sugar-binding" evidence="5">
    <location>
        <begin position="65"/>
        <end position="317"/>
    </location>
</feature>
<dbReference type="Gene3D" id="3.40.50.1360">
    <property type="match status" value="1"/>
</dbReference>
<comment type="similarity">
    <text evidence="1">Belongs to the SorC transcriptional regulatory family.</text>
</comment>
<dbReference type="GO" id="GO:0030246">
    <property type="term" value="F:carbohydrate binding"/>
    <property type="evidence" value="ECO:0007669"/>
    <property type="project" value="InterPro"/>
</dbReference>
<keyword evidence="4" id="KW-0804">Transcription</keyword>
<keyword evidence="8" id="KW-1185">Reference proteome</keyword>
<dbReference type="InterPro" id="IPR000835">
    <property type="entry name" value="HTH_MarR-typ"/>
</dbReference>
<evidence type="ECO:0000256" key="3">
    <source>
        <dbReference type="ARBA" id="ARBA00023125"/>
    </source>
</evidence>
<dbReference type="PANTHER" id="PTHR34294:SF1">
    <property type="entry name" value="TRANSCRIPTIONAL REGULATOR LSRR"/>
    <property type="match status" value="1"/>
</dbReference>
<name>A0A6L7G9B3_9RHOB</name>
<evidence type="ECO:0000313" key="7">
    <source>
        <dbReference type="EMBL" id="MXN20187.1"/>
    </source>
</evidence>
<feature type="domain" description="HTH marR-type" evidence="6">
    <location>
        <begin position="22"/>
        <end position="61"/>
    </location>
</feature>
<proteinExistence type="inferred from homology"/>
<dbReference type="Pfam" id="PF04198">
    <property type="entry name" value="Sugar-bind"/>
    <property type="match status" value="1"/>
</dbReference>
<accession>A0A6L7G9B3</accession>
<dbReference type="RefSeq" id="WP_160896311.1">
    <property type="nucleotide sequence ID" value="NZ_WUMU01000024.1"/>
</dbReference>
<dbReference type="InterPro" id="IPR051054">
    <property type="entry name" value="SorC_transcr_regulators"/>
</dbReference>
<dbReference type="AlphaFoldDB" id="A0A6L7G9B3"/>
<gene>
    <name evidence="7" type="ORF">GR170_20315</name>
</gene>
<dbReference type="PANTHER" id="PTHR34294">
    <property type="entry name" value="TRANSCRIPTIONAL REGULATOR-RELATED"/>
    <property type="match status" value="1"/>
</dbReference>
<dbReference type="InterPro" id="IPR037171">
    <property type="entry name" value="NagB/RpiA_transferase-like"/>
</dbReference>
<reference evidence="7 8" key="1">
    <citation type="submission" date="2019-12" db="EMBL/GenBank/DDBJ databases">
        <authorList>
            <person name="Li M."/>
        </authorList>
    </citation>
    <scope>NUCLEOTIDE SEQUENCE [LARGE SCALE GENOMIC DNA]</scope>
    <source>
        <strain evidence="7 8">GBMRC 2024</strain>
    </source>
</reference>
<evidence type="ECO:0000313" key="8">
    <source>
        <dbReference type="Proteomes" id="UP000477911"/>
    </source>
</evidence>
<dbReference type="EMBL" id="WUMU01000024">
    <property type="protein sequence ID" value="MXN20187.1"/>
    <property type="molecule type" value="Genomic_DNA"/>
</dbReference>
<organism evidence="7 8">
    <name type="scientific">Pseudooceanicola albus</name>
    <dbReference type="NCBI Taxonomy" id="2692189"/>
    <lineage>
        <taxon>Bacteria</taxon>
        <taxon>Pseudomonadati</taxon>
        <taxon>Pseudomonadota</taxon>
        <taxon>Alphaproteobacteria</taxon>
        <taxon>Rhodobacterales</taxon>
        <taxon>Paracoccaceae</taxon>
        <taxon>Pseudooceanicola</taxon>
    </lineage>
</organism>
<sequence length="319" mass="34157">MATLPPEDRDASARDLAARAAWLSFVGGLTQDQIATELGISRQRAQRLVARAGQEGLIRVRIEHPIAACLELERALKARFGLAQAWVSPSLGDGADPMQGLARFTAPVLERMFATEPGRTFALGTGRTLRMVVDQMSPLEGAHNRLVSLIGNVAPDGSASFFEVIMRFAEITGAKHYPMSIPVAARNREELELFRSLPHVRAARDLAQSADLAIVGIGQMSDNAPLHVDGFLSAEELADLQAAGAVGEICGHVYDSEGRYLDHPINQRVTGVQVPTGDMPVYAVACGATKMPGLRAALKGHLLHGLFVDELSARALLTA</sequence>
<dbReference type="SUPFAM" id="SSF100950">
    <property type="entry name" value="NagB/RpiA/CoA transferase-like"/>
    <property type="match status" value="1"/>
</dbReference>
<dbReference type="Proteomes" id="UP000477911">
    <property type="component" value="Unassembled WGS sequence"/>
</dbReference>
<dbReference type="InterPro" id="IPR036388">
    <property type="entry name" value="WH-like_DNA-bd_sf"/>
</dbReference>
<evidence type="ECO:0000256" key="1">
    <source>
        <dbReference type="ARBA" id="ARBA00010466"/>
    </source>
</evidence>
<evidence type="ECO:0000259" key="5">
    <source>
        <dbReference type="Pfam" id="PF04198"/>
    </source>
</evidence>
<evidence type="ECO:0000256" key="2">
    <source>
        <dbReference type="ARBA" id="ARBA00023015"/>
    </source>
</evidence>
<dbReference type="Pfam" id="PF12802">
    <property type="entry name" value="MarR_2"/>
    <property type="match status" value="1"/>
</dbReference>
<protein>
    <submittedName>
        <fullName evidence="7">Sugar-binding transcriptional regulator</fullName>
    </submittedName>
</protein>
<dbReference type="Gene3D" id="1.10.10.10">
    <property type="entry name" value="Winged helix-like DNA-binding domain superfamily/Winged helix DNA-binding domain"/>
    <property type="match status" value="1"/>
</dbReference>
<keyword evidence="3" id="KW-0238">DNA-binding</keyword>
<dbReference type="GO" id="GO:0003677">
    <property type="term" value="F:DNA binding"/>
    <property type="evidence" value="ECO:0007669"/>
    <property type="project" value="UniProtKB-KW"/>
</dbReference>
<dbReference type="InterPro" id="IPR007324">
    <property type="entry name" value="Sugar-bd_dom_put"/>
</dbReference>
<comment type="caution">
    <text evidence="7">The sequence shown here is derived from an EMBL/GenBank/DDBJ whole genome shotgun (WGS) entry which is preliminary data.</text>
</comment>
<evidence type="ECO:0000256" key="4">
    <source>
        <dbReference type="ARBA" id="ARBA00023163"/>
    </source>
</evidence>
<evidence type="ECO:0000259" key="6">
    <source>
        <dbReference type="Pfam" id="PF12802"/>
    </source>
</evidence>